<dbReference type="RefSeq" id="WP_320332097.1">
    <property type="nucleotide sequence ID" value="NZ_JAVRDO010000018.1"/>
</dbReference>
<comment type="caution">
    <text evidence="1">The sequence shown here is derived from an EMBL/GenBank/DDBJ whole genome shotgun (WGS) entry which is preliminary data.</text>
</comment>
<protein>
    <recommendedName>
        <fullName evidence="3">ApeA N-terminal domain-containing protein</fullName>
    </recommendedName>
</protein>
<dbReference type="EMBL" id="JAVRDO010000018">
    <property type="protein sequence ID" value="MDX9688804.1"/>
    <property type="molecule type" value="Genomic_DNA"/>
</dbReference>
<proteinExistence type="predicted"/>
<organism evidence="1 2">
    <name type="scientific">Halopseudomonas formosensis</name>
    <dbReference type="NCBI Taxonomy" id="1002526"/>
    <lineage>
        <taxon>Bacteria</taxon>
        <taxon>Pseudomonadati</taxon>
        <taxon>Pseudomonadota</taxon>
        <taxon>Gammaproteobacteria</taxon>
        <taxon>Pseudomonadales</taxon>
        <taxon>Pseudomonadaceae</taxon>
        <taxon>Halopseudomonas</taxon>
    </lineage>
</organism>
<sequence length="387" mass="44532">MADYFLELEPIHPGCLVNILQGGKLPKNGMVWELKNQILPLDMYCYLHAKYGAPNGLQNFLRSDDSDNLIHWEWALASEDGVVMIQGHNFRSEVHLIGDFRDKGLALDQLITQFKSDFSTHGKKMKEVRMGLEKWTQFINPYKRISSAVEQHFKKLKELNLDPATDKIPQPITEEDFANYQQQWTQVAEKYDHAIGLAFGIRSMLPVLAESFVNLLLFVLGKPEIKNNSRLFQDTVRRPIDIRVQTLHLNCNHFSRPVDYTSEPCKAFHSLMNERNDILHGNVDPNKLAFGEVFFNGKVPVFTAYESFWDKSIGISVQSTRMEALDKDYQTVESFIQYLLDCLDPRVRKEVDQIASKSQLGFNNGTNRIGILFPDHIVDFRAFAKTE</sequence>
<evidence type="ECO:0008006" key="3">
    <source>
        <dbReference type="Google" id="ProtNLM"/>
    </source>
</evidence>
<reference evidence="2" key="1">
    <citation type="submission" date="2023-07" db="EMBL/GenBank/DDBJ databases">
        <authorList>
            <person name="de Witt J."/>
        </authorList>
    </citation>
    <scope>NUCLEOTIDE SEQUENCE [LARGE SCALE GENOMIC DNA]</scope>
    <source>
        <strain evidence="2">FZJ</strain>
    </source>
</reference>
<evidence type="ECO:0000313" key="2">
    <source>
        <dbReference type="Proteomes" id="UP001281217"/>
    </source>
</evidence>
<gene>
    <name evidence="1" type="ORF">RED13_000366</name>
</gene>
<keyword evidence="2" id="KW-1185">Reference proteome</keyword>
<dbReference type="Proteomes" id="UP001281217">
    <property type="component" value="Unassembled WGS sequence"/>
</dbReference>
<evidence type="ECO:0000313" key="1">
    <source>
        <dbReference type="EMBL" id="MDX9688804.1"/>
    </source>
</evidence>
<name>A0ABU5C188_9GAMM</name>
<accession>A0ABU5C188</accession>